<dbReference type="SUPFAM" id="SSF143744">
    <property type="entry name" value="GlcG-like"/>
    <property type="match status" value="1"/>
</dbReference>
<protein>
    <recommendedName>
        <fullName evidence="2">Heme-binding protein</fullName>
    </recommendedName>
</protein>
<dbReference type="InterPro" id="IPR052517">
    <property type="entry name" value="GlcG_carb_metab_protein"/>
</dbReference>
<dbReference type="PANTHER" id="PTHR34309:SF10">
    <property type="entry name" value="SLR1406 PROTEIN"/>
    <property type="match status" value="1"/>
</dbReference>
<dbReference type="Gene3D" id="3.30.450.150">
    <property type="entry name" value="Haem-degrading domain"/>
    <property type="match status" value="1"/>
</dbReference>
<dbReference type="Pfam" id="PF03928">
    <property type="entry name" value="HbpS-like"/>
    <property type="match status" value="1"/>
</dbReference>
<sequence>MVDCATLAPDLALAKARTCVGFHMSSRTFKDSYVNGEGGGPKMPQALAMVTIGAAAGQAVASFPGGVLCRDGDMNVVGAIGVSGARSDEDEHCAILGAQAVGLVTEPAQSSL</sequence>
<evidence type="ECO:0000313" key="1">
    <source>
        <dbReference type="EMBL" id="CAD9400380.1"/>
    </source>
</evidence>
<dbReference type="EMBL" id="HBGT01008790">
    <property type="protein sequence ID" value="CAD9400380.1"/>
    <property type="molecule type" value="Transcribed_RNA"/>
</dbReference>
<reference evidence="1" key="1">
    <citation type="submission" date="2021-01" db="EMBL/GenBank/DDBJ databases">
        <authorList>
            <person name="Corre E."/>
            <person name="Pelletier E."/>
            <person name="Niang G."/>
            <person name="Scheremetjew M."/>
            <person name="Finn R."/>
            <person name="Kale V."/>
            <person name="Holt S."/>
            <person name="Cochrane G."/>
            <person name="Meng A."/>
            <person name="Brown T."/>
            <person name="Cohen L."/>
        </authorList>
    </citation>
    <scope>NUCLEOTIDE SEQUENCE</scope>
    <source>
        <strain evidence="1">RCC1693</strain>
    </source>
</reference>
<dbReference type="InterPro" id="IPR005624">
    <property type="entry name" value="PduO/GlcC-like"/>
</dbReference>
<dbReference type="PANTHER" id="PTHR34309">
    <property type="entry name" value="SLR1406 PROTEIN"/>
    <property type="match status" value="1"/>
</dbReference>
<dbReference type="InterPro" id="IPR038084">
    <property type="entry name" value="PduO/GlcC-like_sf"/>
</dbReference>
<proteinExistence type="predicted"/>
<gene>
    <name evidence="1" type="ORF">FPAR1323_LOCUS4776</name>
</gene>
<evidence type="ECO:0008006" key="2">
    <source>
        <dbReference type="Google" id="ProtNLM"/>
    </source>
</evidence>
<dbReference type="AlphaFoldDB" id="A0A7S2BLA3"/>
<accession>A0A7S2BLA3</accession>
<name>A0A7S2BLA3_9STRA</name>
<organism evidence="1">
    <name type="scientific">Florenciella parvula</name>
    <dbReference type="NCBI Taxonomy" id="236787"/>
    <lineage>
        <taxon>Eukaryota</taxon>
        <taxon>Sar</taxon>
        <taxon>Stramenopiles</taxon>
        <taxon>Ochrophyta</taxon>
        <taxon>Dictyochophyceae</taxon>
        <taxon>Florenciellales</taxon>
        <taxon>Florenciella</taxon>
    </lineage>
</organism>